<dbReference type="SUPFAM" id="SSF52129">
    <property type="entry name" value="Caspase-like"/>
    <property type="match status" value="1"/>
</dbReference>
<organism evidence="7 8">
    <name type="scientific">Branchiostoma lanceolatum</name>
    <name type="common">Common lancelet</name>
    <name type="synonym">Amphioxus lanceolatum</name>
    <dbReference type="NCBI Taxonomy" id="7740"/>
    <lineage>
        <taxon>Eukaryota</taxon>
        <taxon>Metazoa</taxon>
        <taxon>Chordata</taxon>
        <taxon>Cephalochordata</taxon>
        <taxon>Leptocardii</taxon>
        <taxon>Amphioxiformes</taxon>
        <taxon>Branchiostomatidae</taxon>
        <taxon>Branchiostoma</taxon>
    </lineage>
</organism>
<dbReference type="EMBL" id="OV696696">
    <property type="protein sequence ID" value="CAH1240766.1"/>
    <property type="molecule type" value="Genomic_DNA"/>
</dbReference>
<dbReference type="PANTHER" id="PTHR33050:SF7">
    <property type="entry name" value="RIBONUCLEASE H"/>
    <property type="match status" value="1"/>
</dbReference>
<dbReference type="OrthoDB" id="411544at2759"/>
<dbReference type="Gene3D" id="3.30.70.270">
    <property type="match status" value="1"/>
</dbReference>
<comment type="similarity">
    <text evidence="1">Belongs to the beta type-B retroviral polymerase family. HERV class-II K(HML-2) pol subfamily.</text>
</comment>
<feature type="domain" description="Caspase family p20" evidence="6">
    <location>
        <begin position="52"/>
        <end position="98"/>
    </location>
</feature>
<dbReference type="EC" id="3.1.26.4" evidence="2"/>
<dbReference type="InterPro" id="IPR011600">
    <property type="entry name" value="Pept_C14_caspase"/>
</dbReference>
<name>A0A8J9VIU5_BRALA</name>
<feature type="compositionally biased region" description="Basic and acidic residues" evidence="5">
    <location>
        <begin position="337"/>
        <end position="347"/>
    </location>
</feature>
<evidence type="ECO:0000256" key="1">
    <source>
        <dbReference type="ARBA" id="ARBA00010879"/>
    </source>
</evidence>
<feature type="region of interest" description="Disordered" evidence="5">
    <location>
        <begin position="263"/>
        <end position="404"/>
    </location>
</feature>
<evidence type="ECO:0000259" key="6">
    <source>
        <dbReference type="PROSITE" id="PS50208"/>
    </source>
</evidence>
<feature type="compositionally biased region" description="Basic and acidic residues" evidence="5">
    <location>
        <begin position="289"/>
        <end position="299"/>
    </location>
</feature>
<feature type="region of interest" description="Disordered" evidence="5">
    <location>
        <begin position="142"/>
        <end position="167"/>
    </location>
</feature>
<dbReference type="CDD" id="cd09275">
    <property type="entry name" value="RNase_HI_RT_DIRS1"/>
    <property type="match status" value="1"/>
</dbReference>
<dbReference type="InterPro" id="IPR011010">
    <property type="entry name" value="DNA_brk_join_enz"/>
</dbReference>
<dbReference type="InterPro" id="IPR043502">
    <property type="entry name" value="DNA/RNA_pol_sf"/>
</dbReference>
<feature type="region of interest" description="Disordered" evidence="5">
    <location>
        <begin position="512"/>
        <end position="531"/>
    </location>
</feature>
<dbReference type="Gene3D" id="1.10.443.10">
    <property type="entry name" value="Intergrase catalytic core"/>
    <property type="match status" value="1"/>
</dbReference>
<dbReference type="PROSITE" id="PS50208">
    <property type="entry name" value="CASPASE_P20"/>
    <property type="match status" value="1"/>
</dbReference>
<protein>
    <recommendedName>
        <fullName evidence="2">ribonuclease H</fullName>
        <ecNumber evidence="2">3.1.26.4</ecNumber>
    </recommendedName>
</protein>
<dbReference type="PANTHER" id="PTHR33050">
    <property type="entry name" value="REVERSE TRANSCRIPTASE DOMAIN-CONTAINING PROTEIN"/>
    <property type="match status" value="1"/>
</dbReference>
<feature type="region of interest" description="Disordered" evidence="5">
    <location>
        <begin position="661"/>
        <end position="734"/>
    </location>
</feature>
<dbReference type="GO" id="GO:0006310">
    <property type="term" value="P:DNA recombination"/>
    <property type="evidence" value="ECO:0007669"/>
    <property type="project" value="UniProtKB-KW"/>
</dbReference>
<dbReference type="GO" id="GO:0004197">
    <property type="term" value="F:cysteine-type endopeptidase activity"/>
    <property type="evidence" value="ECO:0007669"/>
    <property type="project" value="InterPro"/>
</dbReference>
<gene>
    <name evidence="7" type="primary">Hypp6093</name>
    <name evidence="7" type="ORF">BLAG_LOCUS4603</name>
</gene>
<sequence>MLKGHVEPSGCHENTAWPTADELGIYDVKRLLKRCTTSPGFNPREYSMTRNPRGHAFILNNKYFTGLPLRDGTNKDAQNLKNLFQELSFITETYQNLNTAGGQLLSVSEITLNMFGAGKRKTRRPTRFADYRFEDDIWSEHAGDRSRSPTGFSQAPSERLEEEIEEQLAEVSRTIERLQLTEARVADRHASPKSSPPLLPTGPRYDDVSRTSLSRGLGRDDLPTASRPQEELETASRRQGDRGAYPLDYGLPSLYDIRADRHGKQGARPKYSPPPLPTDDIPTSYPRTLSREFGKDGRGARGTAFPTAARRQEDRGASQFDSGYPSLHDIRAMNYLKDPKTSADRTFRTKKGQLNTRSPHDRKSDVAVQSRFEPSRDYSPDSDDDRPFRGKRKLRSGLSRKSHDKVKREVRWPHEFVFSTTKALGHDDLTWDQFVAGEIAIILHRETDPNESYNRAQILKGAMLDIPTYTFEGVRAFYRTMLQHVEHALLDLDSTHTLADVKALKNDYLRRPDQVATDTPSDKSKTKVSATDTPCSGYQRGTCTFNADHPGPYGSTFKHVCKYCYRFRPDVPLRHTPSECKYADKTKRDAYTASKAPSPHTDAFSNTDFDYTDAPDTTHTQSISELQDHAQPSPPTSRPADIHTSNIAAICPPVQELVSAQPHRATTTGFPDHSRPASSKSQDQQHDIHATAESRPSCPAHDGLRRQPTRLPGIATCSSSHHAGSGPDLVTAEHTPADNVARPPSASVSSLRPAQALHKKIYDSGDFNFRGLRIPVNSNLNISAWRAALSQYHDAVVADFLDFGWPVGYTAATIPRSTLRNHPSASEHSDAVEDYLEKEIRLGATHGPFFDTPFEHFACSPLQTVSKRDSEKRRVVVDLSFPPGSSVNSGIPAQEYLGDQFTLTLPSYDAFEDLLRAKGQGCLMFKRDLSRAYRQIPVDPHDYHLLGYRWRNGYYFDSSFPFGLRSAAMACQRTTNAVSFVYSQQGYSCVNYIDDFGGADTPTRAKEAFRVLGDIFDTLGLEESADKATPPSTQMTFLGVGYDSDKMSKEVTPDRLSDTLSDLKLWTTKKRATKREIQAILGKLSFISACVTPGRVFLSRIITTLKGLRSNHHRARLNSEFRKDIQWWLRFLPAFNGVSLIHDLPGRGLPDVPTTDACLTGCGGTFQQECFHTQFPQEISEQDHPIHRLEMLAVVVACKVWCAAWAGCTINIACDNTVTVYVINSGRSTDTFMQACARELVYLQATNDFRLYAHHIPGVDNRLADFLSRWHTDPSYQTQFQLATDGQAAWRTLQQDTLRTQRSAFAASTQANHKTHFTAYLAFCRFFKKQPLPATAHLLSCYAQFLSRSLRSPASISHYLSSVKLLHQHHGFFDFDLKHFELQQTLKGLKRQLQHRPREHHPVTPEFLLKAHQALDLHNAKDATIWAIILIGFFAYFRKSNLVPSTAKTFNPNRHLCRRDIAVATEGLLLRTSWSKTIQANERELLTPVLAIPGSRLCPVTAYNNMVRLVPATQDSPAFQLPPTPHRHFRPVTSSILEKAFAKLVAAANLPAGYHTLHDLRRGGYTLAFEAGVPRELRQRHGDWRSNADLLYLQPSMEQRLRLPVAMRSLLRRRTT</sequence>
<dbReference type="InterPro" id="IPR001309">
    <property type="entry name" value="Pept_C14_p20"/>
</dbReference>
<dbReference type="Gene3D" id="1.10.150.130">
    <property type="match status" value="1"/>
</dbReference>
<dbReference type="InterPro" id="IPR010998">
    <property type="entry name" value="Integrase_recombinase_N"/>
</dbReference>
<dbReference type="GO" id="GO:0006508">
    <property type="term" value="P:proteolysis"/>
    <property type="evidence" value="ECO:0007669"/>
    <property type="project" value="InterPro"/>
</dbReference>
<dbReference type="Pfam" id="PF00656">
    <property type="entry name" value="Peptidase_C14"/>
    <property type="match status" value="1"/>
</dbReference>
<dbReference type="Proteomes" id="UP000838412">
    <property type="component" value="Chromosome 11"/>
</dbReference>
<dbReference type="Gene3D" id="3.10.10.10">
    <property type="entry name" value="HIV Type 1 Reverse Transcriptase, subunit A, domain 1"/>
    <property type="match status" value="1"/>
</dbReference>
<dbReference type="SUPFAM" id="SSF56349">
    <property type="entry name" value="DNA breaking-rejoining enzymes"/>
    <property type="match status" value="1"/>
</dbReference>
<dbReference type="InterPro" id="IPR029030">
    <property type="entry name" value="Caspase-like_dom_sf"/>
</dbReference>
<dbReference type="GO" id="GO:0003677">
    <property type="term" value="F:DNA binding"/>
    <property type="evidence" value="ECO:0007669"/>
    <property type="project" value="UniProtKB-KW"/>
</dbReference>
<dbReference type="GO" id="GO:0015074">
    <property type="term" value="P:DNA integration"/>
    <property type="evidence" value="ECO:0007669"/>
    <property type="project" value="InterPro"/>
</dbReference>
<dbReference type="InterPro" id="IPR043128">
    <property type="entry name" value="Rev_trsase/Diguanyl_cyclase"/>
</dbReference>
<keyword evidence="4" id="KW-0233">DNA recombination</keyword>
<evidence type="ECO:0000256" key="5">
    <source>
        <dbReference type="SAM" id="MobiDB-lite"/>
    </source>
</evidence>
<dbReference type="InterPro" id="IPR052055">
    <property type="entry name" value="Hepadnavirus_pol/RT"/>
</dbReference>
<feature type="compositionally biased region" description="Basic and acidic residues" evidence="5">
    <location>
        <begin position="683"/>
        <end position="692"/>
    </location>
</feature>
<feature type="compositionally biased region" description="Basic residues" evidence="5">
    <location>
        <begin position="389"/>
        <end position="404"/>
    </location>
</feature>
<keyword evidence="3" id="KW-0238">DNA-binding</keyword>
<evidence type="ECO:0000256" key="3">
    <source>
        <dbReference type="ARBA" id="ARBA00023125"/>
    </source>
</evidence>
<dbReference type="InterPro" id="IPR000477">
    <property type="entry name" value="RT_dom"/>
</dbReference>
<keyword evidence="8" id="KW-1185">Reference proteome</keyword>
<accession>A0A8J9VIU5</accession>
<dbReference type="InterPro" id="IPR013762">
    <property type="entry name" value="Integrase-like_cat_sf"/>
</dbReference>
<evidence type="ECO:0000313" key="7">
    <source>
        <dbReference type="EMBL" id="CAH1240766.1"/>
    </source>
</evidence>
<evidence type="ECO:0000256" key="4">
    <source>
        <dbReference type="ARBA" id="ARBA00023172"/>
    </source>
</evidence>
<feature type="compositionally biased region" description="Polar residues" evidence="5">
    <location>
        <begin position="603"/>
        <end position="618"/>
    </location>
</feature>
<feature type="compositionally biased region" description="Basic and acidic residues" evidence="5">
    <location>
        <begin position="217"/>
        <end position="241"/>
    </location>
</feature>
<feature type="region of interest" description="Disordered" evidence="5">
    <location>
        <begin position="591"/>
        <end position="618"/>
    </location>
</feature>
<evidence type="ECO:0000256" key="2">
    <source>
        <dbReference type="ARBA" id="ARBA00012180"/>
    </source>
</evidence>
<dbReference type="Gene3D" id="3.40.50.1460">
    <property type="match status" value="1"/>
</dbReference>
<feature type="region of interest" description="Disordered" evidence="5">
    <location>
        <begin position="183"/>
        <end position="249"/>
    </location>
</feature>
<dbReference type="SUPFAM" id="SSF47823">
    <property type="entry name" value="lambda integrase-like, N-terminal domain"/>
    <property type="match status" value="1"/>
</dbReference>
<dbReference type="SUPFAM" id="SSF56672">
    <property type="entry name" value="DNA/RNA polymerases"/>
    <property type="match status" value="1"/>
</dbReference>
<evidence type="ECO:0000313" key="8">
    <source>
        <dbReference type="Proteomes" id="UP000838412"/>
    </source>
</evidence>
<dbReference type="Pfam" id="PF00078">
    <property type="entry name" value="RVT_1"/>
    <property type="match status" value="1"/>
</dbReference>
<proteinExistence type="inferred from homology"/>
<dbReference type="GO" id="GO:0004523">
    <property type="term" value="F:RNA-DNA hybrid ribonuclease activity"/>
    <property type="evidence" value="ECO:0007669"/>
    <property type="project" value="UniProtKB-EC"/>
</dbReference>
<reference evidence="7" key="1">
    <citation type="submission" date="2022-01" db="EMBL/GenBank/DDBJ databases">
        <authorList>
            <person name="Braso-Vives M."/>
        </authorList>
    </citation>
    <scope>NUCLEOTIDE SEQUENCE</scope>
</reference>